<dbReference type="PANTHER" id="PTHR43546">
    <property type="entry name" value="UPF0173 METAL-DEPENDENT HYDROLASE MJ1163-RELATED"/>
    <property type="match status" value="1"/>
</dbReference>
<dbReference type="EMBL" id="JADQDM010000007">
    <property type="protein sequence ID" value="MBF9222478.1"/>
    <property type="molecule type" value="Genomic_DNA"/>
</dbReference>
<gene>
    <name evidence="2" type="ORF">I2H31_15350</name>
</gene>
<name>A0ABS0I716_9BACT</name>
<proteinExistence type="predicted"/>
<comment type="caution">
    <text evidence="2">The sequence shown here is derived from an EMBL/GenBank/DDBJ whole genome shotgun (WGS) entry which is preliminary data.</text>
</comment>
<protein>
    <submittedName>
        <fullName evidence="2">MBL fold metallo-hydrolase</fullName>
    </submittedName>
</protein>
<evidence type="ECO:0000313" key="2">
    <source>
        <dbReference type="EMBL" id="MBF9222478.1"/>
    </source>
</evidence>
<dbReference type="SUPFAM" id="SSF56281">
    <property type="entry name" value="Metallo-hydrolase/oxidoreductase"/>
    <property type="match status" value="1"/>
</dbReference>
<feature type="chain" id="PRO_5046229136" evidence="1">
    <location>
        <begin position="21"/>
        <end position="263"/>
    </location>
</feature>
<organism evidence="2 3">
    <name type="scientific">Hymenobacter ruricola</name>
    <dbReference type="NCBI Taxonomy" id="2791023"/>
    <lineage>
        <taxon>Bacteria</taxon>
        <taxon>Pseudomonadati</taxon>
        <taxon>Bacteroidota</taxon>
        <taxon>Cytophagia</taxon>
        <taxon>Cytophagales</taxon>
        <taxon>Hymenobacteraceae</taxon>
        <taxon>Hymenobacter</taxon>
    </lineage>
</organism>
<dbReference type="InterPro" id="IPR050114">
    <property type="entry name" value="UPF0173_UPF0282_UlaG_hydrolase"/>
</dbReference>
<keyword evidence="3" id="KW-1185">Reference proteome</keyword>
<dbReference type="RefSeq" id="WP_196293975.1">
    <property type="nucleotide sequence ID" value="NZ_JADQDM010000007.1"/>
</dbReference>
<dbReference type="Proteomes" id="UP000618931">
    <property type="component" value="Unassembled WGS sequence"/>
</dbReference>
<keyword evidence="1" id="KW-0732">Signal</keyword>
<reference evidence="2 3" key="1">
    <citation type="submission" date="2020-11" db="EMBL/GenBank/DDBJ databases">
        <authorList>
            <person name="Kim M.K."/>
        </authorList>
    </citation>
    <scope>NUCLEOTIDE SEQUENCE [LARGE SCALE GENOMIC DNA]</scope>
    <source>
        <strain evidence="2 3">BT662</strain>
    </source>
</reference>
<dbReference type="InterPro" id="IPR036866">
    <property type="entry name" value="RibonucZ/Hydroxyglut_hydro"/>
</dbReference>
<accession>A0ABS0I716</accession>
<dbReference type="PANTHER" id="PTHR43546:SF3">
    <property type="entry name" value="UPF0173 METAL-DEPENDENT HYDROLASE MJ1163"/>
    <property type="match status" value="1"/>
</dbReference>
<sequence length="263" mass="27868">MKSTLLLTAALAAYAVQAPAQTAPTAATTMRAAADQIPTTKGPLTVQPITHGSVVFTWNGKTIYVDPYGGAEAYAGLAAPDVILITDIHGDHLDPKTLAGLSVGKALMVVPKAVAEKLPAEYKAQVRILSNGQKLDTLGLSVSAIPMYNLPEAADAPHPAGRGNGYLLNLGGKNVYLSGDTEDTAEMRGLKNIDVAFVCMNLPYTMDVNQAAQGVLAFKPGIVYPYHYRGQDGLSDVASFKKMVNAGNKKIDVRLRNWYPAAK</sequence>
<dbReference type="Gene3D" id="3.60.15.10">
    <property type="entry name" value="Ribonuclease Z/Hydroxyacylglutathione hydrolase-like"/>
    <property type="match status" value="1"/>
</dbReference>
<evidence type="ECO:0000256" key="1">
    <source>
        <dbReference type="SAM" id="SignalP"/>
    </source>
</evidence>
<dbReference type="Pfam" id="PF13483">
    <property type="entry name" value="Lactamase_B_3"/>
    <property type="match status" value="1"/>
</dbReference>
<evidence type="ECO:0000313" key="3">
    <source>
        <dbReference type="Proteomes" id="UP000618931"/>
    </source>
</evidence>
<feature type="signal peptide" evidence="1">
    <location>
        <begin position="1"/>
        <end position="20"/>
    </location>
</feature>